<evidence type="ECO:0000256" key="1">
    <source>
        <dbReference type="SAM" id="Phobius"/>
    </source>
</evidence>
<dbReference type="SUPFAM" id="SSF52833">
    <property type="entry name" value="Thioredoxin-like"/>
    <property type="match status" value="1"/>
</dbReference>
<dbReference type="OrthoDB" id="1495530at2"/>
<reference evidence="3 4" key="1">
    <citation type="submission" date="2017-09" db="EMBL/GenBank/DDBJ databases">
        <authorList>
            <person name="Ehlers B."/>
            <person name="Leendertz F.H."/>
        </authorList>
    </citation>
    <scope>NUCLEOTIDE SEQUENCE [LARGE SCALE GENOMIC DNA]</scope>
    <source>
        <strain evidence="3 4">CGMCC 4.6857</strain>
    </source>
</reference>
<dbReference type="CDD" id="cd02947">
    <property type="entry name" value="TRX_family"/>
    <property type="match status" value="1"/>
</dbReference>
<protein>
    <submittedName>
        <fullName evidence="3">Thiol-disulfide isomerase or thioredoxin</fullName>
    </submittedName>
</protein>
<dbReference type="Pfam" id="PF00085">
    <property type="entry name" value="Thioredoxin"/>
    <property type="match status" value="1"/>
</dbReference>
<dbReference type="EMBL" id="OBDY01000004">
    <property type="protein sequence ID" value="SNY32929.1"/>
    <property type="molecule type" value="Genomic_DNA"/>
</dbReference>
<dbReference type="GO" id="GO:0016853">
    <property type="term" value="F:isomerase activity"/>
    <property type="evidence" value="ECO:0007669"/>
    <property type="project" value="UniProtKB-KW"/>
</dbReference>
<proteinExistence type="predicted"/>
<organism evidence="3 4">
    <name type="scientific">Paractinoplanes atraurantiacus</name>
    <dbReference type="NCBI Taxonomy" id="1036182"/>
    <lineage>
        <taxon>Bacteria</taxon>
        <taxon>Bacillati</taxon>
        <taxon>Actinomycetota</taxon>
        <taxon>Actinomycetes</taxon>
        <taxon>Micromonosporales</taxon>
        <taxon>Micromonosporaceae</taxon>
        <taxon>Paractinoplanes</taxon>
    </lineage>
</organism>
<keyword evidence="1" id="KW-0472">Membrane</keyword>
<dbReference type="Gene3D" id="3.40.30.10">
    <property type="entry name" value="Glutaredoxin"/>
    <property type="match status" value="1"/>
</dbReference>
<feature type="domain" description="Thioredoxin" evidence="2">
    <location>
        <begin position="37"/>
        <end position="167"/>
    </location>
</feature>
<evidence type="ECO:0000259" key="2">
    <source>
        <dbReference type="PROSITE" id="PS51352"/>
    </source>
</evidence>
<name>A0A285HB11_9ACTN</name>
<feature type="transmembrane region" description="Helical" evidence="1">
    <location>
        <begin position="6"/>
        <end position="22"/>
    </location>
</feature>
<keyword evidence="1" id="KW-0812">Transmembrane</keyword>
<dbReference type="RefSeq" id="WP_097319969.1">
    <property type="nucleotide sequence ID" value="NZ_OBDY01000004.1"/>
</dbReference>
<keyword evidence="1" id="KW-1133">Transmembrane helix</keyword>
<dbReference type="Proteomes" id="UP000219612">
    <property type="component" value="Unassembled WGS sequence"/>
</dbReference>
<accession>A0A285HB11</accession>
<evidence type="ECO:0000313" key="4">
    <source>
        <dbReference type="Proteomes" id="UP000219612"/>
    </source>
</evidence>
<dbReference type="InterPro" id="IPR036249">
    <property type="entry name" value="Thioredoxin-like_sf"/>
</dbReference>
<sequence>MDSIGVIAVAAVLLIGVAVGLWRRRVEGRFRDVAPAAETGRVVPDTREEPGVIEETGADLSAEGARLQPELLRELGVEEAKATLLQFSSAFCAPCRAVRRVSSEVAAMVPGVRHVEVDAESHLDAVRALGIWRTPTLLVLDGEGRVTKRATGVPGKPQLIAALGAVL</sequence>
<keyword evidence="4" id="KW-1185">Reference proteome</keyword>
<dbReference type="PROSITE" id="PS51352">
    <property type="entry name" value="THIOREDOXIN_2"/>
    <property type="match status" value="1"/>
</dbReference>
<gene>
    <name evidence="3" type="ORF">SAMN05421748_10455</name>
</gene>
<keyword evidence="3" id="KW-0413">Isomerase</keyword>
<dbReference type="AlphaFoldDB" id="A0A285HB11"/>
<evidence type="ECO:0000313" key="3">
    <source>
        <dbReference type="EMBL" id="SNY32929.1"/>
    </source>
</evidence>
<dbReference type="InterPro" id="IPR013766">
    <property type="entry name" value="Thioredoxin_domain"/>
</dbReference>